<evidence type="ECO:0000256" key="7">
    <source>
        <dbReference type="SAM" id="MobiDB-lite"/>
    </source>
</evidence>
<feature type="compositionally biased region" description="Polar residues" evidence="7">
    <location>
        <begin position="52"/>
        <end position="61"/>
    </location>
</feature>
<keyword evidence="4" id="KW-0238">DNA-binding</keyword>
<dbReference type="PANTHER" id="PTHR13215">
    <property type="entry name" value="RNA POLYMERASE II TRANSCRIPTIONAL COACTIVATOR"/>
    <property type="match status" value="1"/>
</dbReference>
<gene>
    <name evidence="9" type="ORF">M407DRAFT_246583</name>
</gene>
<dbReference type="Gene3D" id="2.30.31.10">
    <property type="entry name" value="Transcriptional Coactivator Pc4, Chain A"/>
    <property type="match status" value="1"/>
</dbReference>
<dbReference type="GO" id="GO:0003713">
    <property type="term" value="F:transcription coactivator activity"/>
    <property type="evidence" value="ECO:0007669"/>
    <property type="project" value="InterPro"/>
</dbReference>
<dbReference type="InterPro" id="IPR045125">
    <property type="entry name" value="Sub1/Tcp4-like"/>
</dbReference>
<dbReference type="OrthoDB" id="2505440at2759"/>
<evidence type="ECO:0000256" key="5">
    <source>
        <dbReference type="ARBA" id="ARBA00023163"/>
    </source>
</evidence>
<dbReference type="InterPro" id="IPR009044">
    <property type="entry name" value="ssDNA-bd_transcriptional_reg"/>
</dbReference>
<organism evidence="9 10">
    <name type="scientific">Tulasnella calospora MUT 4182</name>
    <dbReference type="NCBI Taxonomy" id="1051891"/>
    <lineage>
        <taxon>Eukaryota</taxon>
        <taxon>Fungi</taxon>
        <taxon>Dikarya</taxon>
        <taxon>Basidiomycota</taxon>
        <taxon>Agaricomycotina</taxon>
        <taxon>Agaricomycetes</taxon>
        <taxon>Cantharellales</taxon>
        <taxon>Tulasnellaceae</taxon>
        <taxon>Tulasnella</taxon>
    </lineage>
</organism>
<evidence type="ECO:0000259" key="8">
    <source>
        <dbReference type="Pfam" id="PF02229"/>
    </source>
</evidence>
<keyword evidence="6" id="KW-0539">Nucleus</keyword>
<accession>A0A0C3Q526</accession>
<dbReference type="Pfam" id="PF02229">
    <property type="entry name" value="PC4"/>
    <property type="match status" value="1"/>
</dbReference>
<dbReference type="HOGENOM" id="CLU_104273_1_2_1"/>
<dbReference type="InterPro" id="IPR003173">
    <property type="entry name" value="PC4_C"/>
</dbReference>
<comment type="similarity">
    <text evidence="2">Belongs to the transcriptional coactivator PC4 family.</text>
</comment>
<reference evidence="10" key="2">
    <citation type="submission" date="2015-01" db="EMBL/GenBank/DDBJ databases">
        <title>Evolutionary Origins and Diversification of the Mycorrhizal Mutualists.</title>
        <authorList>
            <consortium name="DOE Joint Genome Institute"/>
            <consortium name="Mycorrhizal Genomics Consortium"/>
            <person name="Kohler A."/>
            <person name="Kuo A."/>
            <person name="Nagy L.G."/>
            <person name="Floudas D."/>
            <person name="Copeland A."/>
            <person name="Barry K.W."/>
            <person name="Cichocki N."/>
            <person name="Veneault-Fourrey C."/>
            <person name="LaButti K."/>
            <person name="Lindquist E.A."/>
            <person name="Lipzen A."/>
            <person name="Lundell T."/>
            <person name="Morin E."/>
            <person name="Murat C."/>
            <person name="Riley R."/>
            <person name="Ohm R."/>
            <person name="Sun H."/>
            <person name="Tunlid A."/>
            <person name="Henrissat B."/>
            <person name="Grigoriev I.V."/>
            <person name="Hibbett D.S."/>
            <person name="Martin F."/>
        </authorList>
    </citation>
    <scope>NUCLEOTIDE SEQUENCE [LARGE SCALE GENOMIC DNA]</scope>
    <source>
        <strain evidence="10">MUT 4182</strain>
    </source>
</reference>
<evidence type="ECO:0000256" key="3">
    <source>
        <dbReference type="ARBA" id="ARBA00023015"/>
    </source>
</evidence>
<dbReference type="STRING" id="1051891.A0A0C3Q526"/>
<dbReference type="EMBL" id="KN823316">
    <property type="protein sequence ID" value="KIO18064.1"/>
    <property type="molecule type" value="Genomic_DNA"/>
</dbReference>
<dbReference type="AlphaFoldDB" id="A0A0C3Q526"/>
<evidence type="ECO:0000256" key="6">
    <source>
        <dbReference type="ARBA" id="ARBA00023242"/>
    </source>
</evidence>
<evidence type="ECO:0000256" key="4">
    <source>
        <dbReference type="ARBA" id="ARBA00023125"/>
    </source>
</evidence>
<dbReference type="GO" id="GO:0005634">
    <property type="term" value="C:nucleus"/>
    <property type="evidence" value="ECO:0007669"/>
    <property type="project" value="UniProtKB-SubCell"/>
</dbReference>
<evidence type="ECO:0000313" key="10">
    <source>
        <dbReference type="Proteomes" id="UP000054248"/>
    </source>
</evidence>
<feature type="region of interest" description="Disordered" evidence="7">
    <location>
        <begin position="1"/>
        <end position="61"/>
    </location>
</feature>
<evidence type="ECO:0000256" key="2">
    <source>
        <dbReference type="ARBA" id="ARBA00009001"/>
    </source>
</evidence>
<keyword evidence="10" id="KW-1185">Reference proteome</keyword>
<keyword evidence="5" id="KW-0804">Transcription</keyword>
<name>A0A0C3Q526_9AGAM</name>
<keyword evidence="3" id="KW-0805">Transcription regulation</keyword>
<dbReference type="SUPFAM" id="SSF54447">
    <property type="entry name" value="ssDNA-binding transcriptional regulator domain"/>
    <property type="match status" value="1"/>
</dbReference>
<dbReference type="GO" id="GO:0003677">
    <property type="term" value="F:DNA binding"/>
    <property type="evidence" value="ECO:0007669"/>
    <property type="project" value="UniProtKB-KW"/>
</dbReference>
<reference evidence="9 10" key="1">
    <citation type="submission" date="2014-04" db="EMBL/GenBank/DDBJ databases">
        <authorList>
            <consortium name="DOE Joint Genome Institute"/>
            <person name="Kuo A."/>
            <person name="Girlanda M."/>
            <person name="Perotto S."/>
            <person name="Kohler A."/>
            <person name="Nagy L.G."/>
            <person name="Floudas D."/>
            <person name="Copeland A."/>
            <person name="Barry K.W."/>
            <person name="Cichocki N."/>
            <person name="Veneault-Fourrey C."/>
            <person name="LaButti K."/>
            <person name="Lindquist E.A."/>
            <person name="Lipzen A."/>
            <person name="Lundell T."/>
            <person name="Morin E."/>
            <person name="Murat C."/>
            <person name="Sun H."/>
            <person name="Tunlid A."/>
            <person name="Henrissat B."/>
            <person name="Grigoriev I.V."/>
            <person name="Hibbett D.S."/>
            <person name="Martin F."/>
            <person name="Nordberg H.P."/>
            <person name="Cantor M.N."/>
            <person name="Hua S.X."/>
        </authorList>
    </citation>
    <scope>NUCLEOTIDE SEQUENCE [LARGE SCALE GENOMIC DNA]</scope>
    <source>
        <strain evidence="9 10">MUT 4182</strain>
    </source>
</reference>
<dbReference type="GO" id="GO:0060261">
    <property type="term" value="P:positive regulation of transcription initiation by RNA polymerase II"/>
    <property type="evidence" value="ECO:0007669"/>
    <property type="project" value="InterPro"/>
</dbReference>
<feature type="domain" description="Transcriptional coactivator p15 (PC4) C-terminal" evidence="8">
    <location>
        <begin position="64"/>
        <end position="114"/>
    </location>
</feature>
<evidence type="ECO:0000256" key="1">
    <source>
        <dbReference type="ARBA" id="ARBA00004123"/>
    </source>
</evidence>
<dbReference type="Proteomes" id="UP000054248">
    <property type="component" value="Unassembled WGS sequence"/>
</dbReference>
<evidence type="ECO:0000313" key="9">
    <source>
        <dbReference type="EMBL" id="KIO18064.1"/>
    </source>
</evidence>
<protein>
    <recommendedName>
        <fullName evidence="8">Transcriptional coactivator p15 (PC4) C-terminal domain-containing protein</fullName>
    </recommendedName>
</protein>
<comment type="subcellular location">
    <subcellularLocation>
        <location evidence="1">Nucleus</location>
    </subcellularLocation>
</comment>
<sequence length="128" mass="13901">MAPKRKDDEVENDSDSQFSGVEEKAAPPPAKKAKTGDKGKQKQRAPADVSHEAQTNDNGETFVQLSGKRRATVRVFKDAPMVDIREWYTKGGQTLPGGKGISLSVDQWEALKNAMSSIDEAIEAAKKA</sequence>
<proteinExistence type="inferred from homology"/>